<dbReference type="PANTHER" id="PTHR12128:SF66">
    <property type="entry name" value="4-HYDROXY-2-OXOGLUTARATE ALDOLASE, MITOCHONDRIAL"/>
    <property type="match status" value="1"/>
</dbReference>
<dbReference type="Gene3D" id="3.20.20.70">
    <property type="entry name" value="Aldolase class I"/>
    <property type="match status" value="1"/>
</dbReference>
<dbReference type="OrthoDB" id="9778880at2"/>
<dbReference type="STRING" id="530584.SAMN05421630_101943"/>
<dbReference type="InterPro" id="IPR002220">
    <property type="entry name" value="DapA-like"/>
</dbReference>
<dbReference type="CDD" id="cd00408">
    <property type="entry name" value="DHDPS-like"/>
    <property type="match status" value="1"/>
</dbReference>
<keyword evidence="2 3" id="KW-0456">Lyase</keyword>
<proteinExistence type="inferred from homology"/>
<dbReference type="PRINTS" id="PR00146">
    <property type="entry name" value="DHPICSNTHASE"/>
</dbReference>
<dbReference type="AlphaFoldDB" id="A0A222VP90"/>
<dbReference type="KEGG" id="pmad:BAY61_12810"/>
<sequence length="299" mass="31488">MFTGLSAFPLSPVAEESIDEPAFAGLVSRLHLAGVDSIGALGSTGSYAYLSGEQRKRIAELAVDAAEGTPVLVGIGALRTVDVLRHAEDAQNAGASAVLLAPVSYQPLTDDEVYGLYADVTARLSVPLCVYDNPGTTRFTFSDELHGRIAELPNVASVKIPATPEDQGEARARVRNLRRHVPGHVSLGVSGDSAGAGGLLAGCEAWYSVLGGLWPGVCLRITRAAQRGDADEARRLSGLLTPIWTLFGRYGSVRVVAAIADHMGLTGSLNLPRPLRELAGEERTQVEDAVRTVLPAVEN</sequence>
<evidence type="ECO:0000313" key="4">
    <source>
        <dbReference type="EMBL" id="SDC24099.1"/>
    </source>
</evidence>
<name>A0A222VP90_9PSEU</name>
<organism evidence="4 5">
    <name type="scientific">Prauserella marina</name>
    <dbReference type="NCBI Taxonomy" id="530584"/>
    <lineage>
        <taxon>Bacteria</taxon>
        <taxon>Bacillati</taxon>
        <taxon>Actinomycetota</taxon>
        <taxon>Actinomycetes</taxon>
        <taxon>Pseudonocardiales</taxon>
        <taxon>Pseudonocardiaceae</taxon>
        <taxon>Prauserella</taxon>
    </lineage>
</organism>
<dbReference type="GO" id="GO:0008840">
    <property type="term" value="F:4-hydroxy-tetrahydrodipicolinate synthase activity"/>
    <property type="evidence" value="ECO:0007669"/>
    <property type="project" value="TreeGrafter"/>
</dbReference>
<evidence type="ECO:0000256" key="3">
    <source>
        <dbReference type="PIRNR" id="PIRNR001365"/>
    </source>
</evidence>
<dbReference type="RefSeq" id="WP_091797453.1">
    <property type="nucleotide sequence ID" value="NZ_CP016353.1"/>
</dbReference>
<reference evidence="4 5" key="1">
    <citation type="submission" date="2016-10" db="EMBL/GenBank/DDBJ databases">
        <authorList>
            <person name="de Groot N.N."/>
        </authorList>
    </citation>
    <scope>NUCLEOTIDE SEQUENCE [LARGE SCALE GENOMIC DNA]</scope>
    <source>
        <strain evidence="4 5">CGMCC 4.5506</strain>
    </source>
</reference>
<dbReference type="PIRSF" id="PIRSF001365">
    <property type="entry name" value="DHDPS"/>
    <property type="match status" value="1"/>
</dbReference>
<dbReference type="Pfam" id="PF00701">
    <property type="entry name" value="DHDPS"/>
    <property type="match status" value="1"/>
</dbReference>
<dbReference type="Proteomes" id="UP000199494">
    <property type="component" value="Unassembled WGS sequence"/>
</dbReference>
<comment type="similarity">
    <text evidence="1 3">Belongs to the DapA family.</text>
</comment>
<evidence type="ECO:0000256" key="2">
    <source>
        <dbReference type="ARBA" id="ARBA00023239"/>
    </source>
</evidence>
<protein>
    <submittedName>
        <fullName evidence="4">4-hydroxy-tetrahydrodipicolinate synthase</fullName>
    </submittedName>
</protein>
<evidence type="ECO:0000256" key="1">
    <source>
        <dbReference type="ARBA" id="ARBA00007592"/>
    </source>
</evidence>
<dbReference type="SMART" id="SM01130">
    <property type="entry name" value="DHDPS"/>
    <property type="match status" value="1"/>
</dbReference>
<dbReference type="PANTHER" id="PTHR12128">
    <property type="entry name" value="DIHYDRODIPICOLINATE SYNTHASE"/>
    <property type="match status" value="1"/>
</dbReference>
<dbReference type="GO" id="GO:0005829">
    <property type="term" value="C:cytosol"/>
    <property type="evidence" value="ECO:0007669"/>
    <property type="project" value="TreeGrafter"/>
</dbReference>
<gene>
    <name evidence="4" type="ORF">SAMN05421630_101943</name>
</gene>
<evidence type="ECO:0000313" key="5">
    <source>
        <dbReference type="Proteomes" id="UP000199494"/>
    </source>
</evidence>
<dbReference type="EMBL" id="FMZE01000001">
    <property type="protein sequence ID" value="SDC24099.1"/>
    <property type="molecule type" value="Genomic_DNA"/>
</dbReference>
<dbReference type="SUPFAM" id="SSF51569">
    <property type="entry name" value="Aldolase"/>
    <property type="match status" value="1"/>
</dbReference>
<dbReference type="InterPro" id="IPR013785">
    <property type="entry name" value="Aldolase_TIM"/>
</dbReference>
<keyword evidence="5" id="KW-1185">Reference proteome</keyword>
<accession>A0A222VP90</accession>